<dbReference type="RefSeq" id="WP_153823994.1">
    <property type="nucleotide sequence ID" value="NZ_WJIE01000016.1"/>
</dbReference>
<dbReference type="Proteomes" id="UP000440224">
    <property type="component" value="Unassembled WGS sequence"/>
</dbReference>
<protein>
    <recommendedName>
        <fullName evidence="2">Cytochrome c assembly protein domain-containing protein</fullName>
    </recommendedName>
</protein>
<feature type="transmembrane region" description="Helical" evidence="1">
    <location>
        <begin position="50"/>
        <end position="76"/>
    </location>
</feature>
<dbReference type="Pfam" id="PF01578">
    <property type="entry name" value="Cytochrom_C_asm"/>
    <property type="match status" value="1"/>
</dbReference>
<feature type="transmembrane region" description="Helical" evidence="1">
    <location>
        <begin position="6"/>
        <end position="29"/>
    </location>
</feature>
<evidence type="ECO:0000313" key="4">
    <source>
        <dbReference type="Proteomes" id="UP000440224"/>
    </source>
</evidence>
<evidence type="ECO:0000259" key="2">
    <source>
        <dbReference type="Pfam" id="PF01578"/>
    </source>
</evidence>
<feature type="transmembrane region" description="Helical" evidence="1">
    <location>
        <begin position="139"/>
        <end position="167"/>
    </location>
</feature>
<evidence type="ECO:0000256" key="1">
    <source>
        <dbReference type="SAM" id="Phobius"/>
    </source>
</evidence>
<keyword evidence="1" id="KW-1133">Transmembrane helix</keyword>
<proteinExistence type="predicted"/>
<comment type="caution">
    <text evidence="3">The sequence shown here is derived from an EMBL/GenBank/DDBJ whole genome shotgun (WGS) entry which is preliminary data.</text>
</comment>
<reference evidence="3 4" key="1">
    <citation type="submission" date="2019-10" db="EMBL/GenBank/DDBJ databases">
        <title>A soil myxobacterium in the family Polyangiaceae.</title>
        <authorList>
            <person name="Li Y."/>
            <person name="Wang J."/>
        </authorList>
    </citation>
    <scope>NUCLEOTIDE SEQUENCE [LARGE SCALE GENOMIC DNA]</scope>
    <source>
        <strain evidence="3 4">DSM 14734</strain>
    </source>
</reference>
<keyword evidence="1" id="KW-0472">Membrane</keyword>
<dbReference type="InterPro" id="IPR002541">
    <property type="entry name" value="Cyt_c_assembly"/>
</dbReference>
<dbReference type="InterPro" id="IPR052372">
    <property type="entry name" value="YpjD/HemX"/>
</dbReference>
<keyword evidence="4" id="KW-1185">Reference proteome</keyword>
<dbReference type="PANTHER" id="PTHR38034:SF1">
    <property type="entry name" value="INNER MEMBRANE PROTEIN YPJD"/>
    <property type="match status" value="1"/>
</dbReference>
<dbReference type="AlphaFoldDB" id="A0A6N7Q4K2"/>
<dbReference type="GO" id="GO:0017004">
    <property type="term" value="P:cytochrome complex assembly"/>
    <property type="evidence" value="ECO:0007669"/>
    <property type="project" value="InterPro"/>
</dbReference>
<feature type="transmembrane region" description="Helical" evidence="1">
    <location>
        <begin position="228"/>
        <end position="246"/>
    </location>
</feature>
<evidence type="ECO:0000313" key="3">
    <source>
        <dbReference type="EMBL" id="MRG97204.1"/>
    </source>
</evidence>
<feature type="transmembrane region" description="Helical" evidence="1">
    <location>
        <begin position="198"/>
        <end position="216"/>
    </location>
</feature>
<dbReference type="GO" id="GO:0020037">
    <property type="term" value="F:heme binding"/>
    <property type="evidence" value="ECO:0007669"/>
    <property type="project" value="InterPro"/>
</dbReference>
<keyword evidence="1" id="KW-0812">Transmembrane</keyword>
<sequence>MTRALSTGTFLVAVLLYGVASALFFLDVARKETRLTLSRGGSVPPPRRTWMAVTSLGVAAAFHLAYVTFASLVVHVCPVNSVHFSLSMASILAIAVYLPARRRFHIDAIGVLLAPLGLVFVLGTFFLGEPGPAHSLGPVFLALHVLANLAGTALFLLAGGAAMLYLVQEKRLKKKHTDRLRIGNLPPLEVLDQAVHRFLVAGFPLLTLGVLTGTIWAKSLENGSVDEVLRAILGYATWFVIAAVLLMRAAAGWRGRKAAYGTIAGFCCVAAVLVVYLVRPVVELGPPRIGG</sequence>
<feature type="transmembrane region" description="Helical" evidence="1">
    <location>
        <begin position="107"/>
        <end position="127"/>
    </location>
</feature>
<name>A0A6N7Q4K2_9BACT</name>
<organism evidence="3 4">
    <name type="scientific">Polyangium spumosum</name>
    <dbReference type="NCBI Taxonomy" id="889282"/>
    <lineage>
        <taxon>Bacteria</taxon>
        <taxon>Pseudomonadati</taxon>
        <taxon>Myxococcota</taxon>
        <taxon>Polyangia</taxon>
        <taxon>Polyangiales</taxon>
        <taxon>Polyangiaceae</taxon>
        <taxon>Polyangium</taxon>
    </lineage>
</organism>
<dbReference type="EMBL" id="WJIE01000016">
    <property type="protein sequence ID" value="MRG97204.1"/>
    <property type="molecule type" value="Genomic_DNA"/>
</dbReference>
<gene>
    <name evidence="3" type="ORF">GF068_35555</name>
</gene>
<feature type="domain" description="Cytochrome c assembly protein" evidence="2">
    <location>
        <begin position="87"/>
        <end position="270"/>
    </location>
</feature>
<dbReference type="PANTHER" id="PTHR38034">
    <property type="entry name" value="INNER MEMBRANE PROTEIN YPJD"/>
    <property type="match status" value="1"/>
</dbReference>
<dbReference type="OrthoDB" id="9814290at2"/>
<feature type="transmembrane region" description="Helical" evidence="1">
    <location>
        <begin position="258"/>
        <end position="278"/>
    </location>
</feature>
<feature type="transmembrane region" description="Helical" evidence="1">
    <location>
        <begin position="82"/>
        <end position="100"/>
    </location>
</feature>
<accession>A0A6N7Q4K2</accession>